<dbReference type="GO" id="GO:0000287">
    <property type="term" value="F:magnesium ion binding"/>
    <property type="evidence" value="ECO:0007669"/>
    <property type="project" value="TreeGrafter"/>
</dbReference>
<dbReference type="NCBIfam" id="TIGR00099">
    <property type="entry name" value="Cof-subfamily"/>
    <property type="match status" value="1"/>
</dbReference>
<name>A0AAJ6AGM8_9MICC</name>
<dbReference type="Gene3D" id="3.40.50.1000">
    <property type="entry name" value="HAD superfamily/HAD-like"/>
    <property type="match status" value="1"/>
</dbReference>
<dbReference type="SUPFAM" id="SSF56784">
    <property type="entry name" value="HAD-like"/>
    <property type="match status" value="1"/>
</dbReference>
<sequence>MIESDAKMVCLDVDGTLVDHDGHMSPRVREAAQAVIARGHYVMIATGRSLGATLPVIENIGLTDGFSVCSNGGVTLQLGSEFDRGYQVIDRQTFDPAPVLGQVKRRIPSAKFAIETESGAFLSTERFQDFSFGVRARGVSFQELCEATAVRLVVFSQDSSVEEFGEAVESIGLTSVAYSVGYNAWLDVAAAGISKASGLEALREKLGIDQDRTVAVGDGYNDTEMLAWAQRGVAMGQAPERVKRIANEVTEHVNDDGLALVLESLL</sequence>
<dbReference type="Proteomes" id="UP001224674">
    <property type="component" value="Chromosome"/>
</dbReference>
<reference evidence="1 2" key="1">
    <citation type="submission" date="2023-03" db="EMBL/GenBank/DDBJ databases">
        <title>Complete genome sequences of several Auritidibacter ignavus strains isolated from ear infections.</title>
        <authorList>
            <person name="Baehr T."/>
            <person name="Baumhoegger A.M."/>
        </authorList>
    </citation>
    <scope>NUCLEOTIDE SEQUENCE [LARGE SCALE GENOMIC DNA]</scope>
    <source>
        <strain evidence="1 2">BABAE-6</strain>
    </source>
</reference>
<keyword evidence="1" id="KW-0378">Hydrolase</keyword>
<dbReference type="InterPro" id="IPR006379">
    <property type="entry name" value="HAD-SF_hydro_IIB"/>
</dbReference>
<dbReference type="AlphaFoldDB" id="A0AAJ6AGM8"/>
<dbReference type="RefSeq" id="WP_279674513.1">
    <property type="nucleotide sequence ID" value="NZ_CP122566.1"/>
</dbReference>
<protein>
    <submittedName>
        <fullName evidence="1">HAD family hydrolase</fullName>
        <ecNumber evidence="1">3.1.3.-</ecNumber>
    </submittedName>
</protein>
<keyword evidence="2" id="KW-1185">Reference proteome</keyword>
<dbReference type="InterPro" id="IPR023214">
    <property type="entry name" value="HAD_sf"/>
</dbReference>
<organism evidence="1 2">
    <name type="scientific">Auritidibacter ignavus</name>
    <dbReference type="NCBI Taxonomy" id="678932"/>
    <lineage>
        <taxon>Bacteria</taxon>
        <taxon>Bacillati</taxon>
        <taxon>Actinomycetota</taxon>
        <taxon>Actinomycetes</taxon>
        <taxon>Micrococcales</taxon>
        <taxon>Micrococcaceae</taxon>
        <taxon>Auritidibacter</taxon>
    </lineage>
</organism>
<evidence type="ECO:0000313" key="1">
    <source>
        <dbReference type="EMBL" id="WGH92392.1"/>
    </source>
</evidence>
<dbReference type="SFLD" id="SFLDG01140">
    <property type="entry name" value="C2.B:_Phosphomannomutase_and_P"/>
    <property type="match status" value="1"/>
</dbReference>
<dbReference type="Pfam" id="PF08282">
    <property type="entry name" value="Hydrolase_3"/>
    <property type="match status" value="1"/>
</dbReference>
<proteinExistence type="predicted"/>
<dbReference type="EMBL" id="CP122566">
    <property type="protein sequence ID" value="WGH92392.1"/>
    <property type="molecule type" value="Genomic_DNA"/>
</dbReference>
<dbReference type="NCBIfam" id="TIGR01484">
    <property type="entry name" value="HAD-SF-IIB"/>
    <property type="match status" value="1"/>
</dbReference>
<gene>
    <name evidence="1" type="ORF">QDX21_08675</name>
</gene>
<dbReference type="PANTHER" id="PTHR10000:SF8">
    <property type="entry name" value="HAD SUPERFAMILY HYDROLASE-LIKE, TYPE 3"/>
    <property type="match status" value="1"/>
</dbReference>
<dbReference type="SFLD" id="SFLDS00003">
    <property type="entry name" value="Haloacid_Dehalogenase"/>
    <property type="match status" value="1"/>
</dbReference>
<accession>A0AAJ6AGM8</accession>
<dbReference type="EC" id="3.1.3.-" evidence="1"/>
<evidence type="ECO:0000313" key="2">
    <source>
        <dbReference type="Proteomes" id="UP001224674"/>
    </source>
</evidence>
<dbReference type="PANTHER" id="PTHR10000">
    <property type="entry name" value="PHOSPHOSERINE PHOSPHATASE"/>
    <property type="match status" value="1"/>
</dbReference>
<dbReference type="Gene3D" id="3.30.1240.10">
    <property type="match status" value="1"/>
</dbReference>
<dbReference type="PROSITE" id="PS01229">
    <property type="entry name" value="COF_2"/>
    <property type="match status" value="1"/>
</dbReference>
<dbReference type="GO" id="GO:0016791">
    <property type="term" value="F:phosphatase activity"/>
    <property type="evidence" value="ECO:0007669"/>
    <property type="project" value="TreeGrafter"/>
</dbReference>
<dbReference type="GO" id="GO:0005829">
    <property type="term" value="C:cytosol"/>
    <property type="evidence" value="ECO:0007669"/>
    <property type="project" value="TreeGrafter"/>
</dbReference>
<dbReference type="InterPro" id="IPR000150">
    <property type="entry name" value="Cof"/>
</dbReference>
<dbReference type="InterPro" id="IPR036412">
    <property type="entry name" value="HAD-like_sf"/>
</dbReference>